<sequence length="434" mass="44346">MASAVPWYCRYGVHGDLTKEVNVDGTAVYRTREQLCDCTPPRLDSLSSSRAHPRPHPPPPQRCPGAPRRRSGRGPGTNRVYASALWQDAHAPLPTYALPGPPGEINGTRLHTLVPPLSLDSAVGDFYAGYVSSMSRDDAAALPSIPVVLPRTTLEGGSAPRTAVGEPLPAATAPLGVGSRSADSLPVPPPVPLPAAPDATPSPSCAVESKAVGRLCGLVCCPTCGQRATTDTSSTAEAAQHTPARCSIGPHVEHGAGSAAPAEGTDKQVPANVSEALVPSLSPRPQSQQSAVTAQGHMANTPPKSEAGASHTLSPPAAGWITAAAGSATAVALPPVPTAAEAVPPDLHVEQDMRAVDAVISHLLRNAAENGGRLRPPCGLPHCRLCDPSAVTTAALSASPSSSTLPPWPCGCWGTAPVMCGSPAVAIIHHHYAK</sequence>
<feature type="compositionally biased region" description="Low complexity" evidence="1">
    <location>
        <begin position="229"/>
        <end position="239"/>
    </location>
</feature>
<feature type="compositionally biased region" description="Pro residues" evidence="1">
    <location>
        <begin position="186"/>
        <end position="195"/>
    </location>
</feature>
<feature type="region of interest" description="Disordered" evidence="1">
    <location>
        <begin position="40"/>
        <end position="78"/>
    </location>
</feature>
<reference evidence="3" key="2">
    <citation type="journal article" date="2021" name="Sci. Data">
        <title>Chromosome-scale genome sequencing, assembly and annotation of six genomes from subfamily Leishmaniinae.</title>
        <authorList>
            <person name="Almutairi H."/>
            <person name="Urbaniak M.D."/>
            <person name="Bates M.D."/>
            <person name="Jariyapan N."/>
            <person name="Kwakye-Nuako G."/>
            <person name="Thomaz Soccol V."/>
            <person name="Al-Salem W.S."/>
            <person name="Dillon R.J."/>
            <person name="Bates P.A."/>
            <person name="Gatherer D."/>
        </authorList>
    </citation>
    <scope>NUCLEOTIDE SEQUENCE [LARGE SCALE GENOMIC DNA]</scope>
</reference>
<accession>A0A836H6U2</accession>
<comment type="caution">
    <text evidence="2">The sequence shown here is derived from an EMBL/GenBank/DDBJ whole genome shotgun (WGS) entry which is preliminary data.</text>
</comment>
<feature type="region of interest" description="Disordered" evidence="1">
    <location>
        <begin position="279"/>
        <end position="314"/>
    </location>
</feature>
<dbReference type="GeneID" id="92363375"/>
<dbReference type="RefSeq" id="XP_067066073.1">
    <property type="nucleotide sequence ID" value="XM_067209441.1"/>
</dbReference>
<dbReference type="Proteomes" id="UP000674143">
    <property type="component" value="Unassembled WGS sequence"/>
</dbReference>
<feature type="region of interest" description="Disordered" evidence="1">
    <location>
        <begin position="229"/>
        <end position="265"/>
    </location>
</feature>
<proteinExistence type="predicted"/>
<keyword evidence="3" id="KW-1185">Reference proteome</keyword>
<dbReference type="KEGG" id="loi:92363375"/>
<organism evidence="2 3">
    <name type="scientific">Leishmania orientalis</name>
    <dbReference type="NCBI Taxonomy" id="2249476"/>
    <lineage>
        <taxon>Eukaryota</taxon>
        <taxon>Discoba</taxon>
        <taxon>Euglenozoa</taxon>
        <taxon>Kinetoplastea</taxon>
        <taxon>Metakinetoplastina</taxon>
        <taxon>Trypanosomatida</taxon>
        <taxon>Trypanosomatidae</taxon>
        <taxon>Leishmaniinae</taxon>
        <taxon>Leishmania</taxon>
    </lineage>
</organism>
<feature type="region of interest" description="Disordered" evidence="1">
    <location>
        <begin position="157"/>
        <end position="204"/>
    </location>
</feature>
<dbReference type="AlphaFoldDB" id="A0A836H6U2"/>
<evidence type="ECO:0000256" key="1">
    <source>
        <dbReference type="SAM" id="MobiDB-lite"/>
    </source>
</evidence>
<gene>
    <name evidence="2" type="ORF">LSCM4_07557</name>
</gene>
<name>A0A836H6U2_9TRYP</name>
<dbReference type="EMBL" id="JAFHLR010000004">
    <property type="protein sequence ID" value="KAG5487876.1"/>
    <property type="molecule type" value="Genomic_DNA"/>
</dbReference>
<protein>
    <submittedName>
        <fullName evidence="2">Uncharacterized protein</fullName>
    </submittedName>
</protein>
<reference evidence="3" key="1">
    <citation type="journal article" date="2021" name="Microbiol. Resour. Announc.">
        <title>LGAAP: Leishmaniinae Genome Assembly and Annotation Pipeline.</title>
        <authorList>
            <person name="Almutairi H."/>
            <person name="Urbaniak M.D."/>
            <person name="Bates M.D."/>
            <person name="Jariyapan N."/>
            <person name="Kwakye-Nuako G."/>
            <person name="Thomaz-Soccol V."/>
            <person name="Al-Salem W.S."/>
            <person name="Dillon R.J."/>
            <person name="Bates P.A."/>
            <person name="Gatherer D."/>
        </authorList>
    </citation>
    <scope>NUCLEOTIDE SEQUENCE [LARGE SCALE GENOMIC DNA]</scope>
</reference>
<feature type="compositionally biased region" description="Low complexity" evidence="1">
    <location>
        <begin position="279"/>
        <end position="290"/>
    </location>
</feature>
<evidence type="ECO:0000313" key="2">
    <source>
        <dbReference type="EMBL" id="KAG5487876.1"/>
    </source>
</evidence>
<evidence type="ECO:0000313" key="3">
    <source>
        <dbReference type="Proteomes" id="UP000674143"/>
    </source>
</evidence>